<evidence type="ECO:0000313" key="2">
    <source>
        <dbReference type="EMBL" id="NIK88330.1"/>
    </source>
</evidence>
<evidence type="ECO:0000313" key="3">
    <source>
        <dbReference type="Proteomes" id="UP000570514"/>
    </source>
</evidence>
<name>A0A846MZF0_9PROT</name>
<reference evidence="2 3" key="1">
    <citation type="submission" date="2020-03" db="EMBL/GenBank/DDBJ databases">
        <title>Genomic Encyclopedia of Type Strains, Phase IV (KMG-IV): sequencing the most valuable type-strain genomes for metagenomic binning, comparative biology and taxonomic classification.</title>
        <authorList>
            <person name="Goeker M."/>
        </authorList>
    </citation>
    <scope>NUCLEOTIDE SEQUENCE [LARGE SCALE GENOMIC DNA]</scope>
    <source>
        <strain evidence="2 3">DSM 19867</strain>
    </source>
</reference>
<gene>
    <name evidence="2" type="ORF">FHS83_001648</name>
</gene>
<dbReference type="AlphaFoldDB" id="A0A846MZF0"/>
<protein>
    <submittedName>
        <fullName evidence="2">Uncharacterized protein</fullName>
    </submittedName>
</protein>
<feature type="signal peptide" evidence="1">
    <location>
        <begin position="1"/>
        <end position="23"/>
    </location>
</feature>
<dbReference type="RefSeq" id="WP_167082516.1">
    <property type="nucleotide sequence ID" value="NZ_BAAADC010000001.1"/>
</dbReference>
<sequence>MRVSKACLCLAASALALVPSAMARQLAVVKVTPVGVACMFSPKCGITPTDSVSYFQLPGSAGQGKLLVRTYPGLPGTRAAGLTGYSFFIDMSRSMALGAPNCVSKMVLDTGPVATLEYGSPGEVFVVDGNAGAGLSQVSQTGNRLTFTFAKAICPGRSGMTESLYFGFAAKGGPIPAKGQISGSESGVVDVDVRVPRRTGPDS</sequence>
<evidence type="ECO:0000256" key="1">
    <source>
        <dbReference type="SAM" id="SignalP"/>
    </source>
</evidence>
<organism evidence="2 3">
    <name type="scientific">Rhizomicrobium palustre</name>
    <dbReference type="NCBI Taxonomy" id="189966"/>
    <lineage>
        <taxon>Bacteria</taxon>
        <taxon>Pseudomonadati</taxon>
        <taxon>Pseudomonadota</taxon>
        <taxon>Alphaproteobacteria</taxon>
        <taxon>Micropepsales</taxon>
        <taxon>Micropepsaceae</taxon>
        <taxon>Rhizomicrobium</taxon>
    </lineage>
</organism>
<keyword evidence="3" id="KW-1185">Reference proteome</keyword>
<comment type="caution">
    <text evidence="2">The sequence shown here is derived from an EMBL/GenBank/DDBJ whole genome shotgun (WGS) entry which is preliminary data.</text>
</comment>
<dbReference type="Proteomes" id="UP000570514">
    <property type="component" value="Unassembled WGS sequence"/>
</dbReference>
<feature type="chain" id="PRO_5032390766" evidence="1">
    <location>
        <begin position="24"/>
        <end position="203"/>
    </location>
</feature>
<keyword evidence="1" id="KW-0732">Signal</keyword>
<dbReference type="EMBL" id="JAASRM010000001">
    <property type="protein sequence ID" value="NIK88330.1"/>
    <property type="molecule type" value="Genomic_DNA"/>
</dbReference>
<proteinExistence type="predicted"/>
<accession>A0A846MZF0</accession>